<dbReference type="AlphaFoldDB" id="F3Y620"/>
<dbReference type="BioCyc" id="PDIF272563:G12WB-302-MONOMER"/>
<organism evidence="1 2">
    <name type="scientific">Clostridioides difficile (strain 630)</name>
    <name type="common">Peptoclostridium difficile</name>
    <dbReference type="NCBI Taxonomy" id="272563"/>
    <lineage>
        <taxon>Bacteria</taxon>
        <taxon>Bacillati</taxon>
        <taxon>Bacillota</taxon>
        <taxon>Clostridia</taxon>
        <taxon>Peptostreptococcales</taxon>
        <taxon>Peptostreptococcaceae</taxon>
        <taxon>Clostridioides</taxon>
    </lineage>
</organism>
<evidence type="ECO:0000313" key="1">
    <source>
        <dbReference type="EMBL" id="CCA62787.1"/>
    </source>
</evidence>
<dbReference type="KEGG" id="cdf:CD630_01981"/>
<accession>F3Y620</accession>
<dbReference type="EMBL" id="AM180355">
    <property type="protein sequence ID" value="CCA62787.1"/>
    <property type="molecule type" value="Genomic_DNA"/>
</dbReference>
<gene>
    <name evidence="1" type="ordered locus">CD630_01981</name>
</gene>
<protein>
    <submittedName>
        <fullName evidence="1">Uncharacterized protein</fullName>
    </submittedName>
</protein>
<evidence type="ECO:0000313" key="2">
    <source>
        <dbReference type="Proteomes" id="UP000001978"/>
    </source>
</evidence>
<dbReference type="Proteomes" id="UP000001978">
    <property type="component" value="Chromosome"/>
</dbReference>
<sequence>MPKIHINTGFKVSLTSMLYWFDTYQYLPVSYGLISKKHPAE</sequence>
<reference key="2">
    <citation type="submission" date="2006-06" db="EMBL/GenBank/DDBJ databases">
        <title>Reannotation of the genome sequence of Clostridium difficile strain 630.</title>
        <authorList>
            <person name="Monot M."/>
            <person name="Boursaux-Eude C."/>
            <person name="Thibonnier M."/>
            <person name="Vallenet D."/>
            <person name="Moszer I."/>
            <person name="Medigue C."/>
            <person name="Martin-Verstraete I.and.Dupuy.B."/>
        </authorList>
    </citation>
    <scope>NUCLEOTIDE SEQUENCE</scope>
    <source>
        <strain>630</strain>
    </source>
</reference>
<dbReference type="EnsemblBacteria" id="CCA62787">
    <property type="protein sequence ID" value="CCA62787"/>
    <property type="gene ID" value="CD630_01981"/>
</dbReference>
<name>F3Y620_CLOD6</name>
<proteinExistence type="predicted"/>
<reference evidence="1 2" key="1">
    <citation type="journal article" date="2006" name="Nat. Genet.">
        <title>The multidrug-resistant human pathogen Clostridium difficile has a highly mobile, mosaic genome.</title>
        <authorList>
            <person name="Sebaihia M."/>
            <person name="Wren B.W."/>
            <person name="Mullany P."/>
            <person name="Fairweather N.F."/>
            <person name="Minton N."/>
            <person name="Stabler R."/>
            <person name="Thomson N.R."/>
            <person name="Roberts A.P."/>
            <person name="Cerdeno-Tarraga A.M."/>
            <person name="Wang H."/>
            <person name="Holden M.T.G."/>
            <person name="Wright A."/>
            <person name="Churcher C."/>
            <person name="Quail M.A."/>
            <person name="Baker S."/>
            <person name="Bason N."/>
            <person name="Brooks K."/>
            <person name="Chillingworth T."/>
            <person name="Cronin A."/>
            <person name="Davis P."/>
            <person name="Dowd L."/>
            <person name="Fraser A."/>
            <person name="Feltwell T."/>
            <person name="Hance Z."/>
            <person name="Holroyd S."/>
            <person name="Jagels K."/>
            <person name="Moule S."/>
            <person name="Mungall K."/>
            <person name="Price C."/>
            <person name="Rabbinowitsch R."/>
            <person name="Sharp S."/>
            <person name="Simmonds M."/>
            <person name="Steven K."/>
            <person name="Unwin L."/>
            <person name="Whithead S."/>
            <person name="Dupuy B."/>
            <person name="Dougan G."/>
            <person name="Barrell B.and.Parkhill.J."/>
        </authorList>
    </citation>
    <scope>NUCLEOTIDE SEQUENCE [LARGE SCALE GENOMIC DNA]</scope>
    <source>
        <strain evidence="1 2">630</strain>
    </source>
</reference>